<sequence length="114" mass="13514">MDFLNCTQNIYNVLINAKKKRNLRNDYIISWNWVASSLISLFNQYPAGITNAIVFSELEMEIDNTTQRKNDYGKKYESLQNIYERNEISFNSIFNVNLKEIKTIPQTDIYILLY</sequence>
<gene>
    <name evidence="2" type="ORF">LY90DRAFT_514216</name>
</gene>
<keyword evidence="3" id="KW-1185">Reference proteome</keyword>
<comment type="caution">
    <text evidence="2">The sequence shown here is derived from an EMBL/GenBank/DDBJ whole genome shotgun (WGS) entry which is preliminary data.</text>
</comment>
<dbReference type="EMBL" id="MCOG01000213">
    <property type="protein sequence ID" value="ORY25299.1"/>
    <property type="molecule type" value="Genomic_DNA"/>
</dbReference>
<dbReference type="Proteomes" id="UP000193920">
    <property type="component" value="Unassembled WGS sequence"/>
</dbReference>
<accession>A0A1Y2ARU1</accession>
<proteinExistence type="predicted"/>
<evidence type="ECO:0000259" key="1">
    <source>
        <dbReference type="Pfam" id="PF17246"/>
    </source>
</evidence>
<organism evidence="2 3">
    <name type="scientific">Neocallimastix californiae</name>
    <dbReference type="NCBI Taxonomy" id="1754190"/>
    <lineage>
        <taxon>Eukaryota</taxon>
        <taxon>Fungi</taxon>
        <taxon>Fungi incertae sedis</taxon>
        <taxon>Chytridiomycota</taxon>
        <taxon>Chytridiomycota incertae sedis</taxon>
        <taxon>Neocallimastigomycetes</taxon>
        <taxon>Neocallimastigales</taxon>
        <taxon>Neocallimastigaceae</taxon>
        <taxon>Neocallimastix</taxon>
    </lineage>
</organism>
<name>A0A1Y2ARU1_9FUNG</name>
<dbReference type="AlphaFoldDB" id="A0A1Y2ARU1"/>
<feature type="domain" description="Cell division control protein 24 OB" evidence="1">
    <location>
        <begin position="4"/>
        <end position="107"/>
    </location>
</feature>
<dbReference type="InterPro" id="IPR035201">
    <property type="entry name" value="Cdc24_OB1"/>
</dbReference>
<dbReference type="PANTHER" id="PTHR36033">
    <property type="entry name" value="NUCLEIC ACID-BINDING PROTEINS SUPERFAMILY"/>
    <property type="match status" value="1"/>
</dbReference>
<evidence type="ECO:0000313" key="3">
    <source>
        <dbReference type="Proteomes" id="UP000193920"/>
    </source>
</evidence>
<reference evidence="2 3" key="1">
    <citation type="submission" date="2016-08" db="EMBL/GenBank/DDBJ databases">
        <title>A Parts List for Fungal Cellulosomes Revealed by Comparative Genomics.</title>
        <authorList>
            <consortium name="DOE Joint Genome Institute"/>
            <person name="Haitjema C.H."/>
            <person name="Gilmore S.P."/>
            <person name="Henske J.K."/>
            <person name="Solomon K.V."/>
            <person name="De Groot R."/>
            <person name="Kuo A."/>
            <person name="Mondo S.J."/>
            <person name="Salamov A.A."/>
            <person name="Labutti K."/>
            <person name="Zhao Z."/>
            <person name="Chiniquy J."/>
            <person name="Barry K."/>
            <person name="Brewer H.M."/>
            <person name="Purvine S.O."/>
            <person name="Wright A.T."/>
            <person name="Boxma B."/>
            <person name="Van Alen T."/>
            <person name="Hackstein J.H."/>
            <person name="Baker S.E."/>
            <person name="Grigoriev I.V."/>
            <person name="O'Malley M.A."/>
        </authorList>
    </citation>
    <scope>NUCLEOTIDE SEQUENCE [LARGE SCALE GENOMIC DNA]</scope>
    <source>
        <strain evidence="2 3">G1</strain>
    </source>
</reference>
<dbReference type="Pfam" id="PF17246">
    <property type="entry name" value="CDC24_OB1"/>
    <property type="match status" value="1"/>
</dbReference>
<evidence type="ECO:0000313" key="2">
    <source>
        <dbReference type="EMBL" id="ORY25299.1"/>
    </source>
</evidence>
<dbReference type="OrthoDB" id="2105683at2759"/>
<dbReference type="PANTHER" id="PTHR36033:SF1">
    <property type="entry name" value="NUCLEIC ACID-BINDING PROTEINS SUPERFAMILY"/>
    <property type="match status" value="1"/>
</dbReference>
<protein>
    <recommendedName>
        <fullName evidence="1">Cell division control protein 24 OB domain-containing protein</fullName>
    </recommendedName>
</protein>